<accession>A0A3N4J6I4</accession>
<keyword evidence="1" id="KW-0472">Membrane</keyword>
<keyword evidence="1" id="KW-0812">Transmembrane</keyword>
<proteinExistence type="predicted"/>
<sequence>MIASWYTLTFIRFAPLPMPRKELSASNGELFLFSHQAVLLPLGLWDTIACLYLLSIILDRR</sequence>
<keyword evidence="1" id="KW-1133">Transmembrane helix</keyword>
<protein>
    <submittedName>
        <fullName evidence="2">Uncharacterized protein</fullName>
    </submittedName>
</protein>
<feature type="transmembrane region" description="Helical" evidence="1">
    <location>
        <begin position="38"/>
        <end position="58"/>
    </location>
</feature>
<dbReference type="EMBL" id="ML120445">
    <property type="protein sequence ID" value="RPA93903.1"/>
    <property type="molecule type" value="Genomic_DNA"/>
</dbReference>
<organism evidence="2 3">
    <name type="scientific">Choiromyces venosus 120613-1</name>
    <dbReference type="NCBI Taxonomy" id="1336337"/>
    <lineage>
        <taxon>Eukaryota</taxon>
        <taxon>Fungi</taxon>
        <taxon>Dikarya</taxon>
        <taxon>Ascomycota</taxon>
        <taxon>Pezizomycotina</taxon>
        <taxon>Pezizomycetes</taxon>
        <taxon>Pezizales</taxon>
        <taxon>Tuberaceae</taxon>
        <taxon>Choiromyces</taxon>
    </lineage>
</organism>
<name>A0A3N4J6I4_9PEZI</name>
<dbReference type="AlphaFoldDB" id="A0A3N4J6I4"/>
<reference evidence="2 3" key="1">
    <citation type="journal article" date="2018" name="Nat. Ecol. Evol.">
        <title>Pezizomycetes genomes reveal the molecular basis of ectomycorrhizal truffle lifestyle.</title>
        <authorList>
            <person name="Murat C."/>
            <person name="Payen T."/>
            <person name="Noel B."/>
            <person name="Kuo A."/>
            <person name="Morin E."/>
            <person name="Chen J."/>
            <person name="Kohler A."/>
            <person name="Krizsan K."/>
            <person name="Balestrini R."/>
            <person name="Da Silva C."/>
            <person name="Montanini B."/>
            <person name="Hainaut M."/>
            <person name="Levati E."/>
            <person name="Barry K.W."/>
            <person name="Belfiori B."/>
            <person name="Cichocki N."/>
            <person name="Clum A."/>
            <person name="Dockter R.B."/>
            <person name="Fauchery L."/>
            <person name="Guy J."/>
            <person name="Iotti M."/>
            <person name="Le Tacon F."/>
            <person name="Lindquist E.A."/>
            <person name="Lipzen A."/>
            <person name="Malagnac F."/>
            <person name="Mello A."/>
            <person name="Molinier V."/>
            <person name="Miyauchi S."/>
            <person name="Poulain J."/>
            <person name="Riccioni C."/>
            <person name="Rubini A."/>
            <person name="Sitrit Y."/>
            <person name="Splivallo R."/>
            <person name="Traeger S."/>
            <person name="Wang M."/>
            <person name="Zifcakova L."/>
            <person name="Wipf D."/>
            <person name="Zambonelli A."/>
            <person name="Paolocci F."/>
            <person name="Nowrousian M."/>
            <person name="Ottonello S."/>
            <person name="Baldrian P."/>
            <person name="Spatafora J.W."/>
            <person name="Henrissat B."/>
            <person name="Nagy L.G."/>
            <person name="Aury J.M."/>
            <person name="Wincker P."/>
            <person name="Grigoriev I.V."/>
            <person name="Bonfante P."/>
            <person name="Martin F.M."/>
        </authorList>
    </citation>
    <scope>NUCLEOTIDE SEQUENCE [LARGE SCALE GENOMIC DNA]</scope>
    <source>
        <strain evidence="2 3">120613-1</strain>
    </source>
</reference>
<keyword evidence="3" id="KW-1185">Reference proteome</keyword>
<evidence type="ECO:0000313" key="3">
    <source>
        <dbReference type="Proteomes" id="UP000276215"/>
    </source>
</evidence>
<gene>
    <name evidence="2" type="ORF">L873DRAFT_1815223</name>
</gene>
<evidence type="ECO:0000313" key="2">
    <source>
        <dbReference type="EMBL" id="RPA93903.1"/>
    </source>
</evidence>
<dbReference type="Proteomes" id="UP000276215">
    <property type="component" value="Unassembled WGS sequence"/>
</dbReference>
<evidence type="ECO:0000256" key="1">
    <source>
        <dbReference type="SAM" id="Phobius"/>
    </source>
</evidence>